<evidence type="ECO:0000313" key="6">
    <source>
        <dbReference type="Proteomes" id="UP000235786"/>
    </source>
</evidence>
<dbReference type="SUPFAM" id="SSF53590">
    <property type="entry name" value="Nucleoside hydrolase"/>
    <property type="match status" value="1"/>
</dbReference>
<protein>
    <submittedName>
        <fullName evidence="5">Uridine nucleosidase</fullName>
    </submittedName>
</protein>
<dbReference type="InterPro" id="IPR023186">
    <property type="entry name" value="IUNH"/>
</dbReference>
<dbReference type="Proteomes" id="UP000235786">
    <property type="component" value="Unassembled WGS sequence"/>
</dbReference>
<evidence type="ECO:0000259" key="4">
    <source>
        <dbReference type="Pfam" id="PF01156"/>
    </source>
</evidence>
<name>A0A2J6RV78_HYAVF</name>
<accession>A0A2J6RV78</accession>
<dbReference type="Pfam" id="PF01156">
    <property type="entry name" value="IU_nuc_hydro"/>
    <property type="match status" value="1"/>
</dbReference>
<dbReference type="GO" id="GO:0008477">
    <property type="term" value="F:purine nucleosidase activity"/>
    <property type="evidence" value="ECO:0007669"/>
    <property type="project" value="TreeGrafter"/>
</dbReference>
<dbReference type="InterPro" id="IPR036452">
    <property type="entry name" value="Ribo_hydro-like"/>
</dbReference>
<dbReference type="GO" id="GO:0006152">
    <property type="term" value="P:purine nucleoside catabolic process"/>
    <property type="evidence" value="ECO:0007669"/>
    <property type="project" value="TreeGrafter"/>
</dbReference>
<dbReference type="EMBL" id="KZ613943">
    <property type="protein sequence ID" value="PMD42421.1"/>
    <property type="molecule type" value="Genomic_DNA"/>
</dbReference>
<dbReference type="STRING" id="1149755.A0A2J6RV78"/>
<keyword evidence="6" id="KW-1185">Reference proteome</keyword>
<organism evidence="5 6">
    <name type="scientific">Hyaloscypha variabilis (strain UAMH 11265 / GT02V1 / F)</name>
    <name type="common">Meliniomyces variabilis</name>
    <dbReference type="NCBI Taxonomy" id="1149755"/>
    <lineage>
        <taxon>Eukaryota</taxon>
        <taxon>Fungi</taxon>
        <taxon>Dikarya</taxon>
        <taxon>Ascomycota</taxon>
        <taxon>Pezizomycotina</taxon>
        <taxon>Leotiomycetes</taxon>
        <taxon>Helotiales</taxon>
        <taxon>Hyaloscyphaceae</taxon>
        <taxon>Hyaloscypha</taxon>
        <taxon>Hyaloscypha variabilis</taxon>
    </lineage>
</organism>
<dbReference type="AlphaFoldDB" id="A0A2J6RV78"/>
<gene>
    <name evidence="5" type="ORF">L207DRAFT_510637</name>
</gene>
<sequence>MEHINEDRKIPVWLDVDTGNDDVFALLMAAHHPSLELLGTSTSHGNASLINTTQNTSMILTALGRTDVRVYPGASKPFCRDEVVTFDIHGSTGLGGITKLPPASAPIMKDSNAILAMREALLAQPRQTAWVVVTGPCTNAALLFATFPEVVDHIAGLSIMGGAVGGGFTEAKNGKTDGGLEKDANERFGNETDWAEFNIFCDPEAARSIFSNPALAAKTTLITLDLTHLCFATSAVREKLLNGGDSGKPPSDLRVMLEEILAFFASGYDNFFGMADGPPLHDPLAVAALLPNSKIFQDEGDRYIVTMVTAGEHTVVDGVDLEGARGQVGRTIVTPSKNGKGIRIPRKLDVDAFWQTLSDCCTVAERKDVL</sequence>
<evidence type="ECO:0000256" key="2">
    <source>
        <dbReference type="ARBA" id="ARBA00022801"/>
    </source>
</evidence>
<evidence type="ECO:0000256" key="3">
    <source>
        <dbReference type="ARBA" id="ARBA00023295"/>
    </source>
</evidence>
<dbReference type="GO" id="GO:0005829">
    <property type="term" value="C:cytosol"/>
    <property type="evidence" value="ECO:0007669"/>
    <property type="project" value="TreeGrafter"/>
</dbReference>
<reference evidence="5 6" key="1">
    <citation type="submission" date="2016-04" db="EMBL/GenBank/DDBJ databases">
        <title>A degradative enzymes factory behind the ericoid mycorrhizal symbiosis.</title>
        <authorList>
            <consortium name="DOE Joint Genome Institute"/>
            <person name="Martino E."/>
            <person name="Morin E."/>
            <person name="Grelet G."/>
            <person name="Kuo A."/>
            <person name="Kohler A."/>
            <person name="Daghino S."/>
            <person name="Barry K."/>
            <person name="Choi C."/>
            <person name="Cichocki N."/>
            <person name="Clum A."/>
            <person name="Copeland A."/>
            <person name="Hainaut M."/>
            <person name="Haridas S."/>
            <person name="Labutti K."/>
            <person name="Lindquist E."/>
            <person name="Lipzen A."/>
            <person name="Khouja H.-R."/>
            <person name="Murat C."/>
            <person name="Ohm R."/>
            <person name="Olson A."/>
            <person name="Spatafora J."/>
            <person name="Veneault-Fourrey C."/>
            <person name="Henrissat B."/>
            <person name="Grigoriev I."/>
            <person name="Martin F."/>
            <person name="Perotto S."/>
        </authorList>
    </citation>
    <scope>NUCLEOTIDE SEQUENCE [LARGE SCALE GENOMIC DNA]</scope>
    <source>
        <strain evidence="5 6">F</strain>
    </source>
</reference>
<keyword evidence="2" id="KW-0378">Hydrolase</keyword>
<dbReference type="InterPro" id="IPR001910">
    <property type="entry name" value="Inosine/uridine_hydrolase_dom"/>
</dbReference>
<evidence type="ECO:0000313" key="5">
    <source>
        <dbReference type="EMBL" id="PMD42421.1"/>
    </source>
</evidence>
<proteinExistence type="inferred from homology"/>
<keyword evidence="3" id="KW-0326">Glycosidase</keyword>
<comment type="similarity">
    <text evidence="1">Belongs to the IUNH family.</text>
</comment>
<dbReference type="OrthoDB" id="432381at2759"/>
<dbReference type="PANTHER" id="PTHR12304:SF4">
    <property type="entry name" value="URIDINE NUCLEOSIDASE"/>
    <property type="match status" value="1"/>
</dbReference>
<dbReference type="PANTHER" id="PTHR12304">
    <property type="entry name" value="INOSINE-URIDINE PREFERRING NUCLEOSIDE HYDROLASE"/>
    <property type="match status" value="1"/>
</dbReference>
<dbReference type="Gene3D" id="3.90.245.10">
    <property type="entry name" value="Ribonucleoside hydrolase-like"/>
    <property type="match status" value="1"/>
</dbReference>
<evidence type="ECO:0000256" key="1">
    <source>
        <dbReference type="ARBA" id="ARBA00009176"/>
    </source>
</evidence>
<feature type="domain" description="Inosine/uridine-preferring nucleoside hydrolase" evidence="4">
    <location>
        <begin position="12"/>
        <end position="355"/>
    </location>
</feature>